<dbReference type="Pfam" id="PF01553">
    <property type="entry name" value="Acyltransferase"/>
    <property type="match status" value="1"/>
</dbReference>
<evidence type="ECO:0000256" key="1">
    <source>
        <dbReference type="ARBA" id="ARBA00008655"/>
    </source>
</evidence>
<evidence type="ECO:0000313" key="6">
    <source>
        <dbReference type="EMBL" id="CAG9858624.1"/>
    </source>
</evidence>
<dbReference type="SMART" id="SM00563">
    <property type="entry name" value="PlsC"/>
    <property type="match status" value="1"/>
</dbReference>
<reference evidence="6" key="1">
    <citation type="submission" date="2022-01" db="EMBL/GenBank/DDBJ databases">
        <authorList>
            <person name="King R."/>
        </authorList>
    </citation>
    <scope>NUCLEOTIDE SEQUENCE</scope>
</reference>
<dbReference type="OrthoDB" id="5920068at2759"/>
<dbReference type="Pfam" id="PF16076">
    <property type="entry name" value="Acyltransf_C"/>
    <property type="match status" value="1"/>
</dbReference>
<evidence type="ECO:0000256" key="3">
    <source>
        <dbReference type="ARBA" id="ARBA00023315"/>
    </source>
</evidence>
<dbReference type="Proteomes" id="UP001153712">
    <property type="component" value="Chromosome 2"/>
</dbReference>
<dbReference type="PANTHER" id="PTHR10983:SF2">
    <property type="entry name" value="ACYL-COA:LYSOPHOSPHATIDYLGLYCEROL ACYLTRANSFERASE 1"/>
    <property type="match status" value="1"/>
</dbReference>
<dbReference type="EMBL" id="OU900095">
    <property type="protein sequence ID" value="CAG9858624.1"/>
    <property type="molecule type" value="Genomic_DNA"/>
</dbReference>
<keyword evidence="4" id="KW-1133">Transmembrane helix</keyword>
<accession>A0A9N9XMP7</accession>
<evidence type="ECO:0000256" key="2">
    <source>
        <dbReference type="ARBA" id="ARBA00022679"/>
    </source>
</evidence>
<comment type="similarity">
    <text evidence="1">Belongs to the 1-acyl-sn-glycerol-3-phosphate acyltransferase family.</text>
</comment>
<proteinExistence type="inferred from homology"/>
<dbReference type="CDD" id="cd07990">
    <property type="entry name" value="LPLAT_LCLAT1-like"/>
    <property type="match status" value="1"/>
</dbReference>
<keyword evidence="7" id="KW-1185">Reference proteome</keyword>
<dbReference type="InterPro" id="IPR002123">
    <property type="entry name" value="Plipid/glycerol_acylTrfase"/>
</dbReference>
<gene>
    <name evidence="6" type="ORF">PHYEVI_LOCUS5013</name>
</gene>
<evidence type="ECO:0000313" key="7">
    <source>
        <dbReference type="Proteomes" id="UP001153712"/>
    </source>
</evidence>
<keyword evidence="3" id="KW-0012">Acyltransferase</keyword>
<name>A0A9N9XMP7_PHYSR</name>
<feature type="transmembrane region" description="Helical" evidence="4">
    <location>
        <begin position="52"/>
        <end position="72"/>
    </location>
</feature>
<feature type="transmembrane region" description="Helical" evidence="4">
    <location>
        <begin position="349"/>
        <end position="373"/>
    </location>
</feature>
<evidence type="ECO:0000256" key="4">
    <source>
        <dbReference type="SAM" id="Phobius"/>
    </source>
</evidence>
<sequence>MDERNSVSYWYKIPKGFLRLCFILINNLYCIPTYVMWMILLLPLRKVNPDVYWRIESFFFHWLLGMVSLWSYSAGFDIVEVGDDITPCLEDRTLVIANHQSTADVPLLFSCFNPKKQILPNIMWIMDSVFKYTNFGIVSCLHRDFFIKAGKATRDKSLKDFEQHLLDVYIPLRRKWLMLFPEGGFLRKRKAVSHRYAEKMNYPKYEYVTLPRVGAMQVIMDTLNKKPVVNNNLNFSRNFTRPSDDCGEIPRIEWILDITIAYPNGWPIDLQHIVFGNRAPCQTVFFYRLYPIKELPQETEAMTKWLFDRWAEKENMLETFYRTGSFPCAFSRIKYHPPKVVVQDYLQYAIVHVFFLVSTYIHAQMFIAAYNYYCYLVY</sequence>
<dbReference type="PANTHER" id="PTHR10983">
    <property type="entry name" value="1-ACYLGLYCEROL-3-PHOSPHATE ACYLTRANSFERASE-RELATED"/>
    <property type="match status" value="1"/>
</dbReference>
<keyword evidence="4" id="KW-0472">Membrane</keyword>
<dbReference type="SUPFAM" id="SSF69593">
    <property type="entry name" value="Glycerol-3-phosphate (1)-acyltransferase"/>
    <property type="match status" value="1"/>
</dbReference>
<keyword evidence="2" id="KW-0808">Transferase</keyword>
<dbReference type="GO" id="GO:0016746">
    <property type="term" value="F:acyltransferase activity"/>
    <property type="evidence" value="ECO:0007669"/>
    <property type="project" value="UniProtKB-KW"/>
</dbReference>
<keyword evidence="4" id="KW-0812">Transmembrane</keyword>
<organism evidence="6 7">
    <name type="scientific">Phyllotreta striolata</name>
    <name type="common">Striped flea beetle</name>
    <name type="synonym">Crioceris striolata</name>
    <dbReference type="NCBI Taxonomy" id="444603"/>
    <lineage>
        <taxon>Eukaryota</taxon>
        <taxon>Metazoa</taxon>
        <taxon>Ecdysozoa</taxon>
        <taxon>Arthropoda</taxon>
        <taxon>Hexapoda</taxon>
        <taxon>Insecta</taxon>
        <taxon>Pterygota</taxon>
        <taxon>Neoptera</taxon>
        <taxon>Endopterygota</taxon>
        <taxon>Coleoptera</taxon>
        <taxon>Polyphaga</taxon>
        <taxon>Cucujiformia</taxon>
        <taxon>Chrysomeloidea</taxon>
        <taxon>Chrysomelidae</taxon>
        <taxon>Galerucinae</taxon>
        <taxon>Alticini</taxon>
        <taxon>Phyllotreta</taxon>
    </lineage>
</organism>
<protein>
    <recommendedName>
        <fullName evidence="5">Phospholipid/glycerol acyltransferase domain-containing protein</fullName>
    </recommendedName>
</protein>
<evidence type="ECO:0000259" key="5">
    <source>
        <dbReference type="SMART" id="SM00563"/>
    </source>
</evidence>
<dbReference type="AlphaFoldDB" id="A0A9N9XMP7"/>
<dbReference type="InterPro" id="IPR032098">
    <property type="entry name" value="Acyltransf_C"/>
</dbReference>
<dbReference type="GO" id="GO:0005783">
    <property type="term" value="C:endoplasmic reticulum"/>
    <property type="evidence" value="ECO:0007669"/>
    <property type="project" value="TreeGrafter"/>
</dbReference>
<dbReference type="GO" id="GO:0036149">
    <property type="term" value="P:phosphatidylinositol acyl-chain remodeling"/>
    <property type="evidence" value="ECO:0007669"/>
    <property type="project" value="TreeGrafter"/>
</dbReference>
<feature type="domain" description="Phospholipid/glycerol acyltransferase" evidence="5">
    <location>
        <begin position="93"/>
        <end position="217"/>
    </location>
</feature>
<feature type="transmembrane region" description="Helical" evidence="4">
    <location>
        <begin position="20"/>
        <end position="40"/>
    </location>
</feature>